<dbReference type="InterPro" id="IPR000700">
    <property type="entry name" value="PAS-assoc_C"/>
</dbReference>
<evidence type="ECO:0000256" key="6">
    <source>
        <dbReference type="PROSITE-ProRule" id="PRU00169"/>
    </source>
</evidence>
<dbReference type="SUPFAM" id="SSF55785">
    <property type="entry name" value="PYP-like sensor domain (PAS domain)"/>
    <property type="match status" value="1"/>
</dbReference>
<dbReference type="PROSITE" id="PS50110">
    <property type="entry name" value="RESPONSE_REGULATORY"/>
    <property type="match status" value="1"/>
</dbReference>
<dbReference type="SMART" id="SM00091">
    <property type="entry name" value="PAS"/>
    <property type="match status" value="1"/>
</dbReference>
<feature type="domain" description="PAS" evidence="9">
    <location>
        <begin position="156"/>
        <end position="226"/>
    </location>
</feature>
<evidence type="ECO:0000256" key="5">
    <source>
        <dbReference type="ARBA" id="ARBA00023012"/>
    </source>
</evidence>
<dbReference type="InterPro" id="IPR035965">
    <property type="entry name" value="PAS-like_dom_sf"/>
</dbReference>
<dbReference type="PROSITE" id="PS50109">
    <property type="entry name" value="HIS_KIN"/>
    <property type="match status" value="1"/>
</dbReference>
<evidence type="ECO:0000256" key="1">
    <source>
        <dbReference type="ARBA" id="ARBA00000085"/>
    </source>
</evidence>
<organism evidence="11 12">
    <name type="scientific">Halorientalis regularis</name>
    <dbReference type="NCBI Taxonomy" id="660518"/>
    <lineage>
        <taxon>Archaea</taxon>
        <taxon>Methanobacteriati</taxon>
        <taxon>Methanobacteriota</taxon>
        <taxon>Stenosarchaea group</taxon>
        <taxon>Halobacteria</taxon>
        <taxon>Halobacteriales</taxon>
        <taxon>Haloarculaceae</taxon>
        <taxon>Halorientalis</taxon>
    </lineage>
</organism>
<dbReference type="CDD" id="cd00075">
    <property type="entry name" value="HATPase"/>
    <property type="match status" value="1"/>
</dbReference>
<keyword evidence="4" id="KW-0418">Kinase</keyword>
<dbReference type="PROSITE" id="PS50113">
    <property type="entry name" value="PAC"/>
    <property type="match status" value="1"/>
</dbReference>
<dbReference type="SMART" id="SM00086">
    <property type="entry name" value="PAC"/>
    <property type="match status" value="1"/>
</dbReference>
<dbReference type="PANTHER" id="PTHR43711:SF1">
    <property type="entry name" value="HISTIDINE KINASE 1"/>
    <property type="match status" value="1"/>
</dbReference>
<dbReference type="AlphaFoldDB" id="A0A1G7Q8Q3"/>
<name>A0A1G7Q8Q3_9EURY</name>
<evidence type="ECO:0000313" key="11">
    <source>
        <dbReference type="EMBL" id="SDF93970.1"/>
    </source>
</evidence>
<dbReference type="InterPro" id="IPR003661">
    <property type="entry name" value="HisK_dim/P_dom"/>
</dbReference>
<feature type="modified residue" description="4-aspartylphosphate" evidence="6">
    <location>
        <position position="61"/>
    </location>
</feature>
<dbReference type="Pfam" id="PF08448">
    <property type="entry name" value="PAS_4"/>
    <property type="match status" value="1"/>
</dbReference>
<keyword evidence="12" id="KW-1185">Reference proteome</keyword>
<dbReference type="CDD" id="cd00082">
    <property type="entry name" value="HisKA"/>
    <property type="match status" value="1"/>
</dbReference>
<dbReference type="InterPro" id="IPR036097">
    <property type="entry name" value="HisK_dim/P_sf"/>
</dbReference>
<feature type="domain" description="Histidine kinase" evidence="7">
    <location>
        <begin position="291"/>
        <end position="480"/>
    </location>
</feature>
<dbReference type="EC" id="2.7.13.3" evidence="2"/>
<dbReference type="InterPro" id="IPR001789">
    <property type="entry name" value="Sig_transdc_resp-reg_receiver"/>
</dbReference>
<dbReference type="SMART" id="SM00387">
    <property type="entry name" value="HATPase_c"/>
    <property type="match status" value="1"/>
</dbReference>
<dbReference type="SUPFAM" id="SSF47384">
    <property type="entry name" value="Homodimeric domain of signal transducing histidine kinase"/>
    <property type="match status" value="1"/>
</dbReference>
<keyword evidence="5" id="KW-0902">Two-component regulatory system</keyword>
<dbReference type="Pfam" id="PF00072">
    <property type="entry name" value="Response_reg"/>
    <property type="match status" value="1"/>
</dbReference>
<dbReference type="InterPro" id="IPR013656">
    <property type="entry name" value="PAS_4"/>
</dbReference>
<evidence type="ECO:0000256" key="2">
    <source>
        <dbReference type="ARBA" id="ARBA00012438"/>
    </source>
</evidence>
<accession>A0A1G7Q8Q3</accession>
<evidence type="ECO:0000259" key="8">
    <source>
        <dbReference type="PROSITE" id="PS50110"/>
    </source>
</evidence>
<dbReference type="Pfam" id="PF02518">
    <property type="entry name" value="HATPase_c"/>
    <property type="match status" value="1"/>
</dbReference>
<evidence type="ECO:0000259" key="7">
    <source>
        <dbReference type="PROSITE" id="PS50109"/>
    </source>
</evidence>
<dbReference type="NCBIfam" id="TIGR00229">
    <property type="entry name" value="sensory_box"/>
    <property type="match status" value="1"/>
</dbReference>
<sequence length="485" mass="52574">MSDADVDRVRVLHVDDDPEIVDLAATFLRREDDRLDVTSAETAAEALDSVRAGDVHCLVSDYHLPDMDCAEFVTAVHDIDPELPCILFTGRDRARIDADIESAISGYLQKGSGTERYATLASEILAAVDQGSRVDTDGGSEPSARPELADLDLGGQGAVLANALDTVQDGFFVLDRDRTVVYWNESIPGVTGYDDADLDGMDPTAFFAPGDRDRITDAIDEAFETGRATVEAAVQRRDGGEVPVEFRSARLTDDAGATVGVAGVARDISDRIAYERELERQNERLEELIGAVSHDLRNPLNVIAGRLQLAREMDDGEEHFEAVERSTNRMETLIDDLVILARKGKPVDETESLALASLVETVWSDCGTDAASIHVDTDRRLLADRDRLRRLLEQVLDNAVTHAGPDVTVTVADVADGFYIADDGPGIPEDDRDRLLEYGETTDHEASGLGLALARRVAEAHGWSLRIADSTDDGTRVEITGMGGG</sequence>
<dbReference type="Gene3D" id="3.40.50.2300">
    <property type="match status" value="1"/>
</dbReference>
<keyword evidence="6" id="KW-0597">Phosphoprotein</keyword>
<dbReference type="InterPro" id="IPR001610">
    <property type="entry name" value="PAC"/>
</dbReference>
<reference evidence="12" key="1">
    <citation type="submission" date="2016-10" db="EMBL/GenBank/DDBJ databases">
        <authorList>
            <person name="Varghese N."/>
            <person name="Submissions S."/>
        </authorList>
    </citation>
    <scope>NUCLEOTIDE SEQUENCE [LARGE SCALE GENOMIC DNA]</scope>
    <source>
        <strain evidence="12">IBRC-M 10760</strain>
    </source>
</reference>
<protein>
    <recommendedName>
        <fullName evidence="2">histidine kinase</fullName>
        <ecNumber evidence="2">2.7.13.3</ecNumber>
    </recommendedName>
</protein>
<dbReference type="Proteomes" id="UP000199076">
    <property type="component" value="Unassembled WGS sequence"/>
</dbReference>
<feature type="domain" description="Response regulatory" evidence="8">
    <location>
        <begin position="10"/>
        <end position="125"/>
    </location>
</feature>
<dbReference type="GO" id="GO:0000155">
    <property type="term" value="F:phosphorelay sensor kinase activity"/>
    <property type="evidence" value="ECO:0007669"/>
    <property type="project" value="InterPro"/>
</dbReference>
<evidence type="ECO:0000259" key="9">
    <source>
        <dbReference type="PROSITE" id="PS50112"/>
    </source>
</evidence>
<evidence type="ECO:0000313" key="12">
    <source>
        <dbReference type="Proteomes" id="UP000199076"/>
    </source>
</evidence>
<dbReference type="InterPro" id="IPR011006">
    <property type="entry name" value="CheY-like_superfamily"/>
</dbReference>
<dbReference type="InterPro" id="IPR005467">
    <property type="entry name" value="His_kinase_dom"/>
</dbReference>
<keyword evidence="3" id="KW-0808">Transferase</keyword>
<dbReference type="OrthoDB" id="8127at2157"/>
<dbReference type="InterPro" id="IPR000014">
    <property type="entry name" value="PAS"/>
</dbReference>
<dbReference type="Gene3D" id="1.10.287.130">
    <property type="match status" value="1"/>
</dbReference>
<gene>
    <name evidence="11" type="ORF">SAMN05216218_1123</name>
</gene>
<dbReference type="InterPro" id="IPR050736">
    <property type="entry name" value="Sensor_HK_Regulatory"/>
</dbReference>
<dbReference type="PROSITE" id="PS50112">
    <property type="entry name" value="PAS"/>
    <property type="match status" value="1"/>
</dbReference>
<dbReference type="SUPFAM" id="SSF52172">
    <property type="entry name" value="CheY-like"/>
    <property type="match status" value="1"/>
</dbReference>
<dbReference type="Pfam" id="PF00512">
    <property type="entry name" value="HisKA"/>
    <property type="match status" value="1"/>
</dbReference>
<evidence type="ECO:0000256" key="4">
    <source>
        <dbReference type="ARBA" id="ARBA00022777"/>
    </source>
</evidence>
<dbReference type="PANTHER" id="PTHR43711">
    <property type="entry name" value="TWO-COMPONENT HISTIDINE KINASE"/>
    <property type="match status" value="1"/>
</dbReference>
<dbReference type="SUPFAM" id="SSF55874">
    <property type="entry name" value="ATPase domain of HSP90 chaperone/DNA topoisomerase II/histidine kinase"/>
    <property type="match status" value="1"/>
</dbReference>
<dbReference type="RefSeq" id="WP_092693741.1">
    <property type="nucleotide sequence ID" value="NZ_FNBK01000012.1"/>
</dbReference>
<proteinExistence type="predicted"/>
<dbReference type="EMBL" id="FNBK01000012">
    <property type="protein sequence ID" value="SDF93970.1"/>
    <property type="molecule type" value="Genomic_DNA"/>
</dbReference>
<evidence type="ECO:0000256" key="3">
    <source>
        <dbReference type="ARBA" id="ARBA00022679"/>
    </source>
</evidence>
<evidence type="ECO:0000259" key="10">
    <source>
        <dbReference type="PROSITE" id="PS50113"/>
    </source>
</evidence>
<feature type="domain" description="PAC" evidence="10">
    <location>
        <begin position="228"/>
        <end position="280"/>
    </location>
</feature>
<dbReference type="SMART" id="SM00388">
    <property type="entry name" value="HisKA"/>
    <property type="match status" value="1"/>
</dbReference>
<dbReference type="Gene3D" id="3.30.450.20">
    <property type="entry name" value="PAS domain"/>
    <property type="match status" value="1"/>
</dbReference>
<dbReference type="CDD" id="cd00130">
    <property type="entry name" value="PAS"/>
    <property type="match status" value="1"/>
</dbReference>
<dbReference type="InterPro" id="IPR003594">
    <property type="entry name" value="HATPase_dom"/>
</dbReference>
<dbReference type="STRING" id="660518.SAMN05216218_1123"/>
<dbReference type="Gene3D" id="3.30.565.10">
    <property type="entry name" value="Histidine kinase-like ATPase, C-terminal domain"/>
    <property type="match status" value="1"/>
</dbReference>
<comment type="catalytic activity">
    <reaction evidence="1">
        <text>ATP + protein L-histidine = ADP + protein N-phospho-L-histidine.</text>
        <dbReference type="EC" id="2.7.13.3"/>
    </reaction>
</comment>
<dbReference type="InterPro" id="IPR036890">
    <property type="entry name" value="HATPase_C_sf"/>
</dbReference>
<dbReference type="SMART" id="SM00448">
    <property type="entry name" value="REC"/>
    <property type="match status" value="1"/>
</dbReference>